<proteinExistence type="predicted"/>
<dbReference type="InterPro" id="IPR013088">
    <property type="entry name" value="Znf_NHR/GATA"/>
</dbReference>
<dbReference type="InterPro" id="IPR050234">
    <property type="entry name" value="Nuclear_hormone_rcpt_NR1"/>
</dbReference>
<evidence type="ECO:0000256" key="3">
    <source>
        <dbReference type="ARBA" id="ARBA00022833"/>
    </source>
</evidence>
<evidence type="ECO:0000256" key="2">
    <source>
        <dbReference type="ARBA" id="ARBA00022771"/>
    </source>
</evidence>
<evidence type="ECO:0000313" key="11">
    <source>
        <dbReference type="EMBL" id="MEQ2157354.1"/>
    </source>
</evidence>
<feature type="region of interest" description="Disordered" evidence="9">
    <location>
        <begin position="1"/>
        <end position="49"/>
    </location>
</feature>
<feature type="domain" description="Nuclear receptor" evidence="10">
    <location>
        <begin position="72"/>
        <end position="146"/>
    </location>
</feature>
<keyword evidence="4" id="KW-0805">Transcription regulation</keyword>
<dbReference type="Gene3D" id="3.30.50.10">
    <property type="entry name" value="Erythroid Transcription Factor GATA-1, subunit A"/>
    <property type="match status" value="1"/>
</dbReference>
<evidence type="ECO:0000256" key="7">
    <source>
        <dbReference type="ARBA" id="ARBA00023170"/>
    </source>
</evidence>
<gene>
    <name evidence="11" type="ORF">GOODEAATRI_001003</name>
</gene>
<feature type="compositionally biased region" description="Polar residues" evidence="9">
    <location>
        <begin position="1"/>
        <end position="10"/>
    </location>
</feature>
<dbReference type="EMBL" id="JAHRIO010000029">
    <property type="protein sequence ID" value="MEQ2157354.1"/>
    <property type="molecule type" value="Genomic_DNA"/>
</dbReference>
<reference evidence="11 12" key="1">
    <citation type="submission" date="2021-06" db="EMBL/GenBank/DDBJ databases">
        <authorList>
            <person name="Palmer J.M."/>
        </authorList>
    </citation>
    <scope>NUCLEOTIDE SEQUENCE [LARGE SCALE GENOMIC DNA]</scope>
    <source>
        <strain evidence="11 12">GA_2019</strain>
        <tissue evidence="11">Muscle</tissue>
    </source>
</reference>
<keyword evidence="12" id="KW-1185">Reference proteome</keyword>
<evidence type="ECO:0000256" key="8">
    <source>
        <dbReference type="ARBA" id="ARBA00023242"/>
    </source>
</evidence>
<dbReference type="PROSITE" id="PS00031">
    <property type="entry name" value="NUCLEAR_REC_DBD_1"/>
    <property type="match status" value="1"/>
</dbReference>
<dbReference type="PRINTS" id="PR00047">
    <property type="entry name" value="STROIDFINGER"/>
</dbReference>
<dbReference type="SUPFAM" id="SSF57716">
    <property type="entry name" value="Glucocorticoid receptor-like (DNA-binding domain)"/>
    <property type="match status" value="1"/>
</dbReference>
<keyword evidence="5" id="KW-0238">DNA-binding</keyword>
<dbReference type="Proteomes" id="UP001476798">
    <property type="component" value="Unassembled WGS sequence"/>
</dbReference>
<evidence type="ECO:0000256" key="6">
    <source>
        <dbReference type="ARBA" id="ARBA00023163"/>
    </source>
</evidence>
<name>A0ABV0ME25_9TELE</name>
<dbReference type="PANTHER" id="PTHR24082">
    <property type="entry name" value="NUCLEAR HORMONE RECEPTOR"/>
    <property type="match status" value="1"/>
</dbReference>
<evidence type="ECO:0000256" key="1">
    <source>
        <dbReference type="ARBA" id="ARBA00022723"/>
    </source>
</evidence>
<keyword evidence="2" id="KW-0863">Zinc-finger</keyword>
<evidence type="ECO:0000256" key="4">
    <source>
        <dbReference type="ARBA" id="ARBA00023015"/>
    </source>
</evidence>
<dbReference type="PROSITE" id="PS51030">
    <property type="entry name" value="NUCLEAR_REC_DBD_2"/>
    <property type="match status" value="1"/>
</dbReference>
<evidence type="ECO:0000256" key="5">
    <source>
        <dbReference type="ARBA" id="ARBA00023125"/>
    </source>
</evidence>
<dbReference type="Pfam" id="PF00105">
    <property type="entry name" value="zf-C4"/>
    <property type="match status" value="1"/>
</dbReference>
<keyword evidence="6" id="KW-0804">Transcription</keyword>
<dbReference type="PANTHER" id="PTHR24082:SF15">
    <property type="entry name" value="PEROXISOME PROLIFERATOR-ACTIVATED RECEPTOR DELTA"/>
    <property type="match status" value="1"/>
</dbReference>
<protein>
    <recommendedName>
        <fullName evidence="10">Nuclear receptor domain-containing protein</fullName>
    </recommendedName>
</protein>
<evidence type="ECO:0000313" key="12">
    <source>
        <dbReference type="Proteomes" id="UP001476798"/>
    </source>
</evidence>
<evidence type="ECO:0000256" key="9">
    <source>
        <dbReference type="SAM" id="MobiDB-lite"/>
    </source>
</evidence>
<organism evidence="11 12">
    <name type="scientific">Goodea atripinnis</name>
    <dbReference type="NCBI Taxonomy" id="208336"/>
    <lineage>
        <taxon>Eukaryota</taxon>
        <taxon>Metazoa</taxon>
        <taxon>Chordata</taxon>
        <taxon>Craniata</taxon>
        <taxon>Vertebrata</taxon>
        <taxon>Euteleostomi</taxon>
        <taxon>Actinopterygii</taxon>
        <taxon>Neopterygii</taxon>
        <taxon>Teleostei</taxon>
        <taxon>Neoteleostei</taxon>
        <taxon>Acanthomorphata</taxon>
        <taxon>Ovalentaria</taxon>
        <taxon>Atherinomorphae</taxon>
        <taxon>Cyprinodontiformes</taxon>
        <taxon>Goodeidae</taxon>
        <taxon>Goodea</taxon>
    </lineage>
</organism>
<keyword evidence="7" id="KW-0675">Receptor</keyword>
<comment type="caution">
    <text evidence="11">The sequence shown here is derived from an EMBL/GenBank/DDBJ whole genome shotgun (WGS) entry which is preliminary data.</text>
</comment>
<dbReference type="SMART" id="SM00399">
    <property type="entry name" value="ZnF_C4"/>
    <property type="match status" value="1"/>
</dbReference>
<dbReference type="InterPro" id="IPR001628">
    <property type="entry name" value="Znf_hrmn_rcpt"/>
</dbReference>
<evidence type="ECO:0000259" key="10">
    <source>
        <dbReference type="PROSITE" id="PS51030"/>
    </source>
</evidence>
<keyword evidence="3" id="KW-0862">Zinc</keyword>
<keyword evidence="8" id="KW-0539">Nucleus</keyword>
<keyword evidence="1" id="KW-0479">Metal-binding</keyword>
<sequence length="154" mass="17080">MDGFQQTATEQHSRVNGYCEAGSPQGKADVRWTPPEVESAGSDSCGAASVSETTDLQQLRLGREDSAGPGISVECKVCGDKASGFHYGVHACEGCKGFFRRTVRMKLEYDRCERSCKIQKKNRNKCQYCRFQKCLSLGMSHDGESERVLAFKHK</sequence>
<accession>A0ABV0ME25</accession>